<feature type="domain" description="Transposase (putative) gypsy type" evidence="2">
    <location>
        <begin position="98"/>
        <end position="137"/>
    </location>
</feature>
<feature type="region of interest" description="Disordered" evidence="1">
    <location>
        <begin position="19"/>
        <end position="38"/>
    </location>
</feature>
<organism evidence="3">
    <name type="scientific">Fagus sylvatica</name>
    <name type="common">Beechnut</name>
    <dbReference type="NCBI Taxonomy" id="28930"/>
    <lineage>
        <taxon>Eukaryota</taxon>
        <taxon>Viridiplantae</taxon>
        <taxon>Streptophyta</taxon>
        <taxon>Embryophyta</taxon>
        <taxon>Tracheophyta</taxon>
        <taxon>Spermatophyta</taxon>
        <taxon>Magnoliopsida</taxon>
        <taxon>eudicotyledons</taxon>
        <taxon>Gunneridae</taxon>
        <taxon>Pentapetalae</taxon>
        <taxon>rosids</taxon>
        <taxon>fabids</taxon>
        <taxon>Fagales</taxon>
        <taxon>Fagaceae</taxon>
        <taxon>Fagus</taxon>
    </lineage>
</organism>
<dbReference type="AlphaFoldDB" id="A0A2N9H3F3"/>
<reference evidence="3" key="1">
    <citation type="submission" date="2018-02" db="EMBL/GenBank/DDBJ databases">
        <authorList>
            <person name="Cohen D.B."/>
            <person name="Kent A.D."/>
        </authorList>
    </citation>
    <scope>NUCLEOTIDE SEQUENCE</scope>
</reference>
<dbReference type="EMBL" id="OIVN01002757">
    <property type="protein sequence ID" value="SPD06169.1"/>
    <property type="molecule type" value="Genomic_DNA"/>
</dbReference>
<dbReference type="Pfam" id="PF04195">
    <property type="entry name" value="Transposase_28"/>
    <property type="match status" value="1"/>
</dbReference>
<protein>
    <recommendedName>
        <fullName evidence="2">Transposase (putative) gypsy type domain-containing protein</fullName>
    </recommendedName>
</protein>
<gene>
    <name evidence="3" type="ORF">FSB_LOCUS34051</name>
</gene>
<feature type="compositionally biased region" description="Basic and acidic residues" evidence="1">
    <location>
        <begin position="445"/>
        <end position="457"/>
    </location>
</feature>
<feature type="region of interest" description="Disordered" evidence="1">
    <location>
        <begin position="437"/>
        <end position="467"/>
    </location>
</feature>
<evidence type="ECO:0000259" key="2">
    <source>
        <dbReference type="Pfam" id="PF04195"/>
    </source>
</evidence>
<accession>A0A2N9H3F3</accession>
<evidence type="ECO:0000256" key="1">
    <source>
        <dbReference type="SAM" id="MobiDB-lite"/>
    </source>
</evidence>
<sequence>MATDGTDWPAILSEELPEGLSLSGRENEETSSEATTSTRVTSKLPRVYKRWSVYSYFSKFNTESIERIRSRYQVPGDVVLRIPNLDEQACSPVEDVAFYKSMLTAGLHFPVQPFIRELLDFLSLAPGQVAPNGWRVIISSMGCHRPFVVGRIGIFFVCGDNWERLPEEGDDYIWIRRTWGTPLSSALAHPALSKVWRDHVLRAHHLSNRHSFGPKPSAAVLTLIQTNEKRIATMKINKSKLKNMVEKGAPVVLASLKRKKVDEGQSSILPEQSGPSSKKASVEIAVIQATDDGSTICRSHALAAKRAEAVVTELDFEEYANAQTENVSKLMVHSLMRFLNEARVISLRCLILEDDLVRLKERLAESEASQKILNWVVFELSKEKRDALGELEKAKVDLATKDGDVEGARAAAVSDYQASEAFEAFKKQAKEKYPDVDFSEFQSYDDMKSVNDDRGGNDGDQEDDATI</sequence>
<name>A0A2N9H3F3_FAGSY</name>
<dbReference type="InterPro" id="IPR007321">
    <property type="entry name" value="Transposase_28"/>
</dbReference>
<proteinExistence type="predicted"/>
<evidence type="ECO:0000313" key="3">
    <source>
        <dbReference type="EMBL" id="SPD06169.1"/>
    </source>
</evidence>